<dbReference type="AlphaFoldDB" id="A0A212JGI4"/>
<keyword evidence="1" id="KW-0472">Membrane</keyword>
<accession>A0A212JGI4</accession>
<feature type="transmembrane region" description="Helical" evidence="1">
    <location>
        <begin position="47"/>
        <end position="67"/>
    </location>
</feature>
<keyword evidence="1" id="KW-1133">Transmembrane helix</keyword>
<proteinExistence type="predicted"/>
<keyword evidence="1" id="KW-0812">Transmembrane</keyword>
<gene>
    <name evidence="2" type="ORF">KL86DYS2_11435</name>
</gene>
<reference evidence="2" key="1">
    <citation type="submission" date="2016-04" db="EMBL/GenBank/DDBJ databases">
        <authorList>
            <person name="Evans L.H."/>
            <person name="Alamgir A."/>
            <person name="Owens N."/>
            <person name="Weber N.D."/>
            <person name="Virtaneva K."/>
            <person name="Barbian K."/>
            <person name="Babar A."/>
            <person name="Rosenke K."/>
        </authorList>
    </citation>
    <scope>NUCLEOTIDE SEQUENCE</scope>
    <source>
        <strain evidence="2">86-2</strain>
    </source>
</reference>
<organism evidence="2">
    <name type="scientific">uncultured Dysgonomonas sp</name>
    <dbReference type="NCBI Taxonomy" id="206096"/>
    <lineage>
        <taxon>Bacteria</taxon>
        <taxon>Pseudomonadati</taxon>
        <taxon>Bacteroidota</taxon>
        <taxon>Bacteroidia</taxon>
        <taxon>Bacteroidales</taxon>
        <taxon>Dysgonomonadaceae</taxon>
        <taxon>Dysgonomonas</taxon>
        <taxon>environmental samples</taxon>
    </lineage>
</organism>
<evidence type="ECO:0000256" key="1">
    <source>
        <dbReference type="SAM" id="Phobius"/>
    </source>
</evidence>
<dbReference type="EMBL" id="FLUL01000001">
    <property type="protein sequence ID" value="SBV98365.1"/>
    <property type="molecule type" value="Genomic_DNA"/>
</dbReference>
<name>A0A212JGI4_9BACT</name>
<dbReference type="RefSeq" id="WP_296948698.1">
    <property type="nucleotide sequence ID" value="NZ_LT599021.1"/>
</dbReference>
<evidence type="ECO:0000313" key="2">
    <source>
        <dbReference type="EMBL" id="SBV98365.1"/>
    </source>
</evidence>
<protein>
    <submittedName>
        <fullName evidence="2">Uncharacterized protein</fullName>
    </submittedName>
</protein>
<sequence>MLDNFDKSKKPFKVPENYFENFNNRIMDQLPSKEEPKVKIVPLWKKVLPWTAAAAAIVGILFTVGVFDKNNMPSDKQYANQKTDMTGETIAYTSAQDEEDYYLFLQDEVRKSQFKEMLYNY</sequence>